<proteinExistence type="predicted"/>
<gene>
    <name evidence="1" type="ORF">H4S07_000178</name>
</gene>
<accession>A0ACC1LRT9</accession>
<keyword evidence="2" id="KW-1185">Reference proteome</keyword>
<dbReference type="Proteomes" id="UP001140096">
    <property type="component" value="Unassembled WGS sequence"/>
</dbReference>
<organism evidence="1 2">
    <name type="scientific">Coemansia furcata</name>
    <dbReference type="NCBI Taxonomy" id="417177"/>
    <lineage>
        <taxon>Eukaryota</taxon>
        <taxon>Fungi</taxon>
        <taxon>Fungi incertae sedis</taxon>
        <taxon>Zoopagomycota</taxon>
        <taxon>Kickxellomycotina</taxon>
        <taxon>Kickxellomycetes</taxon>
        <taxon>Kickxellales</taxon>
        <taxon>Kickxellaceae</taxon>
        <taxon>Coemansia</taxon>
    </lineage>
</organism>
<name>A0ACC1LRT9_9FUNG</name>
<comment type="caution">
    <text evidence="1">The sequence shown here is derived from an EMBL/GenBank/DDBJ whole genome shotgun (WGS) entry which is preliminary data.</text>
</comment>
<dbReference type="EMBL" id="JANBUP010000005">
    <property type="protein sequence ID" value="KAJ2814069.1"/>
    <property type="molecule type" value="Genomic_DNA"/>
</dbReference>
<sequence length="310" mass="34349">MATKAEKEREARIAARKAEAEKKTKEAKAKIESLKKRLMSKDSQSITLGARVNMFKHGVIVEVVNKIQAKLAQEAGFTAICPYDFPQPLNALGNPVTSDPRVIRDMINSVLIPVMAKVRVGHIIEAKMAAYLGANIIDESDYTTKLTSKHMLKEEFGVPFMCSVTNLEDCFRRIEEGAMMLRNREPDMKFFAHTISAIKVIFNDLKKLGVDAAAKKLMVDKFENKVTLAMIDKAIADNALPVPFYGYGSVCTPTDVAMLRKMGCGAIVSNIAFRADNPRRRLKMLVQASTSYKDPAKMAELSTGTNERAP</sequence>
<reference evidence="1" key="1">
    <citation type="submission" date="2022-07" db="EMBL/GenBank/DDBJ databases">
        <title>Phylogenomic reconstructions and comparative analyses of Kickxellomycotina fungi.</title>
        <authorList>
            <person name="Reynolds N.K."/>
            <person name="Stajich J.E."/>
            <person name="Barry K."/>
            <person name="Grigoriev I.V."/>
            <person name="Crous P."/>
            <person name="Smith M.E."/>
        </authorList>
    </citation>
    <scope>NUCLEOTIDE SEQUENCE</scope>
    <source>
        <strain evidence="1">CBS 102833</strain>
    </source>
</reference>
<evidence type="ECO:0000313" key="2">
    <source>
        <dbReference type="Proteomes" id="UP001140096"/>
    </source>
</evidence>
<evidence type="ECO:0000313" key="1">
    <source>
        <dbReference type="EMBL" id="KAJ2814069.1"/>
    </source>
</evidence>
<protein>
    <submittedName>
        <fullName evidence="1">Uncharacterized protein</fullName>
    </submittedName>
</protein>